<feature type="transmembrane region" description="Helical" evidence="6">
    <location>
        <begin position="457"/>
        <end position="484"/>
    </location>
</feature>
<feature type="transmembrane region" description="Helical" evidence="6">
    <location>
        <begin position="222"/>
        <end position="241"/>
    </location>
</feature>
<evidence type="ECO:0000259" key="7">
    <source>
        <dbReference type="PROSITE" id="PS50850"/>
    </source>
</evidence>
<evidence type="ECO:0000256" key="2">
    <source>
        <dbReference type="ARBA" id="ARBA00022692"/>
    </source>
</evidence>
<dbReference type="PANTHER" id="PTHR23502">
    <property type="entry name" value="MAJOR FACILITATOR SUPERFAMILY"/>
    <property type="match status" value="1"/>
</dbReference>
<proteinExistence type="predicted"/>
<feature type="domain" description="Major facilitator superfamily (MFS) profile" evidence="7">
    <location>
        <begin position="94"/>
        <end position="549"/>
    </location>
</feature>
<feature type="transmembrane region" description="Helical" evidence="6">
    <location>
        <begin position="133"/>
        <end position="152"/>
    </location>
</feature>
<dbReference type="InterPro" id="IPR011701">
    <property type="entry name" value="MFS"/>
</dbReference>
<feature type="transmembrane region" description="Helical" evidence="6">
    <location>
        <begin position="345"/>
        <end position="368"/>
    </location>
</feature>
<organism evidence="8 9">
    <name type="scientific">Geotrichum candidum</name>
    <name type="common">Oospora lactis</name>
    <name type="synonym">Dipodascus geotrichum</name>
    <dbReference type="NCBI Taxonomy" id="1173061"/>
    <lineage>
        <taxon>Eukaryota</taxon>
        <taxon>Fungi</taxon>
        <taxon>Dikarya</taxon>
        <taxon>Ascomycota</taxon>
        <taxon>Saccharomycotina</taxon>
        <taxon>Dipodascomycetes</taxon>
        <taxon>Dipodascales</taxon>
        <taxon>Dipodascaceae</taxon>
        <taxon>Geotrichum</taxon>
    </lineage>
</organism>
<dbReference type="CDD" id="cd17323">
    <property type="entry name" value="MFS_Tpo1_MDR_like"/>
    <property type="match status" value="1"/>
</dbReference>
<dbReference type="AlphaFoldDB" id="A0A0J9X8U3"/>
<dbReference type="GO" id="GO:0010509">
    <property type="term" value="P:intracellular polyamine homeostasis"/>
    <property type="evidence" value="ECO:0007669"/>
    <property type="project" value="TreeGrafter"/>
</dbReference>
<evidence type="ECO:0000256" key="5">
    <source>
        <dbReference type="SAM" id="MobiDB-lite"/>
    </source>
</evidence>
<evidence type="ECO:0000256" key="6">
    <source>
        <dbReference type="SAM" id="Phobius"/>
    </source>
</evidence>
<comment type="subcellular location">
    <subcellularLocation>
        <location evidence="1">Membrane</location>
        <topology evidence="1">Multi-pass membrane protein</topology>
    </subcellularLocation>
</comment>
<feature type="transmembrane region" description="Helical" evidence="6">
    <location>
        <begin position="164"/>
        <end position="183"/>
    </location>
</feature>
<sequence length="563" mass="62349">MNRVLSNTSEDGIESVEPEPIPITNKVTDTFVNSHEEVTNDKNETQNNADAETNSLEDYSIVPRNERRGLFAFLCLTPEQVEPHNYPKHTRALMVFIIAFAAMCGPMAGSIILPGMNSILDDLEGGDHSRKGLVNISYGLYILSLGIFPLWWSSSSEIFGRRTIYIISFTVFVGFLIACALSTSMGMLMAFRVLSGAGAAAVQSVGAGTIGDMYIPTKRGAAVGYFYLGPLIGPLVGPLAGGAIVERWGWKGTQWFMVIIASVILVLILFLLPETLREEEIPSFQKVPTKTNEQEKVEAPLDRVLTGTEENVPDSPATALQEFNIASRSRKAFLLLVRPLKSVKFLTYPPVLLVISYNAFCYFCLYFLNVSLESLYTGAPYNFSPVIVGLMYMPNTLGYIVSSVLSGRYSDMIVRRVKAANNGVFIPEARFAANVFMGAVMYPLALILFGWTAQYHVFWFVPLVGSFLYGMASMIIFGTCMTYLVDVLPGRGSSGVAVNNLVRMILAAVATFISQPMQESKLGYNWLYMLWGILGLCMIVLLFAIRKWGNKWRTEANFNNFYS</sequence>
<keyword evidence="4 6" id="KW-0472">Membrane</keyword>
<feature type="region of interest" description="Disordered" evidence="5">
    <location>
        <begin position="1"/>
        <end position="20"/>
    </location>
</feature>
<dbReference type="GO" id="GO:0005886">
    <property type="term" value="C:plasma membrane"/>
    <property type="evidence" value="ECO:0007669"/>
    <property type="project" value="TreeGrafter"/>
</dbReference>
<evidence type="ECO:0000256" key="4">
    <source>
        <dbReference type="ARBA" id="ARBA00023136"/>
    </source>
</evidence>
<feature type="transmembrane region" description="Helical" evidence="6">
    <location>
        <begin position="388"/>
        <end position="410"/>
    </location>
</feature>
<protein>
    <submittedName>
        <fullName evidence="8">Similar to Saccharomyces cerevisiae YBR008C FLR1 Plasma membrane multidrug transporter of the major facilitator superfamily</fullName>
    </submittedName>
</protein>
<gene>
    <name evidence="8" type="ORF">BN980_GECA05s04949g</name>
</gene>
<accession>A0A0J9X8U3</accession>
<evidence type="ECO:0000313" key="9">
    <source>
        <dbReference type="Proteomes" id="UP000242525"/>
    </source>
</evidence>
<keyword evidence="3 6" id="KW-1133">Transmembrane helix</keyword>
<dbReference type="OrthoDB" id="3936150at2759"/>
<dbReference type="PANTHER" id="PTHR23502:SF5">
    <property type="entry name" value="QUINIDINE RESISTANCE PROTEIN 3"/>
    <property type="match status" value="1"/>
</dbReference>
<feature type="transmembrane region" description="Helical" evidence="6">
    <location>
        <begin position="496"/>
        <end position="514"/>
    </location>
</feature>
<dbReference type="SUPFAM" id="SSF103473">
    <property type="entry name" value="MFS general substrate transporter"/>
    <property type="match status" value="1"/>
</dbReference>
<evidence type="ECO:0000313" key="8">
    <source>
        <dbReference type="EMBL" id="CDO53645.1"/>
    </source>
</evidence>
<evidence type="ECO:0000256" key="1">
    <source>
        <dbReference type="ARBA" id="ARBA00004141"/>
    </source>
</evidence>
<feature type="transmembrane region" description="Helical" evidence="6">
    <location>
        <begin position="189"/>
        <end position="210"/>
    </location>
</feature>
<feature type="compositionally biased region" description="Polar residues" evidence="5">
    <location>
        <begin position="1"/>
        <end position="10"/>
    </location>
</feature>
<reference evidence="8" key="1">
    <citation type="submission" date="2014-03" db="EMBL/GenBank/DDBJ databases">
        <authorList>
            <person name="Casaregola S."/>
        </authorList>
    </citation>
    <scope>NUCLEOTIDE SEQUENCE [LARGE SCALE GENOMIC DNA]</scope>
    <source>
        <strain evidence="8">CLIB 918</strain>
    </source>
</reference>
<name>A0A0J9X8U3_GEOCN</name>
<evidence type="ECO:0000256" key="3">
    <source>
        <dbReference type="ARBA" id="ARBA00022989"/>
    </source>
</evidence>
<dbReference type="Proteomes" id="UP000242525">
    <property type="component" value="Unassembled WGS sequence"/>
</dbReference>
<keyword evidence="9" id="KW-1185">Reference proteome</keyword>
<dbReference type="Pfam" id="PF07690">
    <property type="entry name" value="MFS_1"/>
    <property type="match status" value="1"/>
</dbReference>
<keyword evidence="2 6" id="KW-0812">Transmembrane</keyword>
<dbReference type="InterPro" id="IPR020846">
    <property type="entry name" value="MFS_dom"/>
</dbReference>
<dbReference type="Gene3D" id="1.20.1250.20">
    <property type="entry name" value="MFS general substrate transporter like domains"/>
    <property type="match status" value="1"/>
</dbReference>
<dbReference type="Gene3D" id="1.20.1720.10">
    <property type="entry name" value="Multidrug resistance protein D"/>
    <property type="match status" value="1"/>
</dbReference>
<dbReference type="GO" id="GO:0015203">
    <property type="term" value="F:polyamine transmembrane transporter activity"/>
    <property type="evidence" value="ECO:0007669"/>
    <property type="project" value="TreeGrafter"/>
</dbReference>
<dbReference type="EMBL" id="CCBN010000005">
    <property type="protein sequence ID" value="CDO53645.1"/>
    <property type="molecule type" value="Genomic_DNA"/>
</dbReference>
<feature type="transmembrane region" description="Helical" evidence="6">
    <location>
        <begin position="431"/>
        <end position="451"/>
    </location>
</feature>
<dbReference type="PROSITE" id="PS50850">
    <property type="entry name" value="MFS"/>
    <property type="match status" value="1"/>
</dbReference>
<dbReference type="STRING" id="1173061.A0A0J9X8U3"/>
<comment type="caution">
    <text evidence="8">The sequence shown here is derived from an EMBL/GenBank/DDBJ whole genome shotgun (WGS) entry which is preliminary data.</text>
</comment>
<feature type="transmembrane region" description="Helical" evidence="6">
    <location>
        <begin position="92"/>
        <end position="113"/>
    </location>
</feature>
<feature type="transmembrane region" description="Helical" evidence="6">
    <location>
        <begin position="253"/>
        <end position="272"/>
    </location>
</feature>
<feature type="transmembrane region" description="Helical" evidence="6">
    <location>
        <begin position="526"/>
        <end position="545"/>
    </location>
</feature>
<dbReference type="InterPro" id="IPR036259">
    <property type="entry name" value="MFS_trans_sf"/>
</dbReference>